<dbReference type="Pfam" id="PF13610">
    <property type="entry name" value="DDE_Tnp_IS240"/>
    <property type="match status" value="1"/>
</dbReference>
<proteinExistence type="predicted"/>
<dbReference type="InterPro" id="IPR047930">
    <property type="entry name" value="Transpos_IS6"/>
</dbReference>
<evidence type="ECO:0000313" key="6">
    <source>
        <dbReference type="Proteomes" id="UP001317629"/>
    </source>
</evidence>
<protein>
    <recommendedName>
        <fullName evidence="4">DDE domain-containing protein</fullName>
    </recommendedName>
</protein>
<keyword evidence="1" id="KW-0815">Transposition</keyword>
<evidence type="ECO:0000313" key="5">
    <source>
        <dbReference type="EMBL" id="BDV36167.1"/>
    </source>
</evidence>
<keyword evidence="5" id="KW-0614">Plasmid</keyword>
<organism evidence="5 6">
    <name type="scientific">Methylocystis iwaonis</name>
    <dbReference type="NCBI Taxonomy" id="2885079"/>
    <lineage>
        <taxon>Bacteria</taxon>
        <taxon>Pseudomonadati</taxon>
        <taxon>Pseudomonadota</taxon>
        <taxon>Alphaproteobacteria</taxon>
        <taxon>Hyphomicrobiales</taxon>
        <taxon>Methylocystaceae</taxon>
        <taxon>Methylocystis</taxon>
    </lineage>
</organism>
<dbReference type="EMBL" id="AP027143">
    <property type="protein sequence ID" value="BDV36167.1"/>
    <property type="molecule type" value="Genomic_DNA"/>
</dbReference>
<dbReference type="InterPro" id="IPR052183">
    <property type="entry name" value="IS_Transposase"/>
</dbReference>
<dbReference type="NCBIfam" id="NF033587">
    <property type="entry name" value="transpos_IS6"/>
    <property type="match status" value="1"/>
</dbReference>
<evidence type="ECO:0000256" key="3">
    <source>
        <dbReference type="ARBA" id="ARBA00023172"/>
    </source>
</evidence>
<gene>
    <name evidence="5" type="ORF">SS37A_36970</name>
</gene>
<dbReference type="PANTHER" id="PTHR35528:SF3">
    <property type="entry name" value="BLL1675 PROTEIN"/>
    <property type="match status" value="1"/>
</dbReference>
<sequence length="137" mass="15635">MHEDGGGEQSAASKVHCVQSPKAVTAAVLREVYRRSNPEALAVISSVILWGVRWYVAYPVSYRQLEEMMEGRGVEADHSTLNRWVVKYAPELERRFRSRKRPVGDSWRLDETYVKIKGSWRYLYRAVDKAGAAVTSC</sequence>
<dbReference type="InterPro" id="IPR032874">
    <property type="entry name" value="DDE_dom"/>
</dbReference>
<dbReference type="Proteomes" id="UP001317629">
    <property type="component" value="Plasmid pSS37A-Re-1"/>
</dbReference>
<dbReference type="PANTHER" id="PTHR35528">
    <property type="entry name" value="BLL1675 PROTEIN"/>
    <property type="match status" value="1"/>
</dbReference>
<accession>A0ABN6VPX1</accession>
<evidence type="ECO:0000256" key="1">
    <source>
        <dbReference type="ARBA" id="ARBA00022578"/>
    </source>
</evidence>
<evidence type="ECO:0000259" key="4">
    <source>
        <dbReference type="Pfam" id="PF13610"/>
    </source>
</evidence>
<feature type="domain" description="DDE" evidence="4">
    <location>
        <begin position="105"/>
        <end position="134"/>
    </location>
</feature>
<name>A0ABN6VPX1_9HYPH</name>
<keyword evidence="3" id="KW-0233">DNA recombination</keyword>
<keyword evidence="2" id="KW-0238">DNA-binding</keyword>
<reference evidence="5 6" key="1">
    <citation type="journal article" date="2023" name="Int. J. Syst. Evol. Microbiol.">
        <title>Methylocystis iwaonis sp. nov., a type II methane-oxidizing bacterium from surface soil of a rice paddy field in Japan, and emended description of the genus Methylocystis (ex Whittenbury et al. 1970) Bowman et al. 1993.</title>
        <authorList>
            <person name="Kaise H."/>
            <person name="Sawadogo J.B."/>
            <person name="Alam M.S."/>
            <person name="Ueno C."/>
            <person name="Dianou D."/>
            <person name="Shinjo R."/>
            <person name="Asakawa S."/>
        </authorList>
    </citation>
    <scope>NUCLEOTIDE SEQUENCE [LARGE SCALE GENOMIC DNA]</scope>
    <source>
        <strain evidence="6">SS37A-Re</strain>
        <plasmid evidence="5">pSS37A-Re-1</plasmid>
    </source>
</reference>
<geneLocation type="plasmid" evidence="5 6">
    <name>pSS37A-Re-1</name>
</geneLocation>
<evidence type="ECO:0000256" key="2">
    <source>
        <dbReference type="ARBA" id="ARBA00023125"/>
    </source>
</evidence>
<keyword evidence="6" id="KW-1185">Reference proteome</keyword>